<comment type="catalytic activity">
    <reaction evidence="12">
        <text>Zn(2+)(in) + ATP + H2O = Zn(2+)(out) + ADP + phosphate + H(+)</text>
        <dbReference type="Rhea" id="RHEA:20621"/>
        <dbReference type="ChEBI" id="CHEBI:15377"/>
        <dbReference type="ChEBI" id="CHEBI:15378"/>
        <dbReference type="ChEBI" id="CHEBI:29105"/>
        <dbReference type="ChEBI" id="CHEBI:30616"/>
        <dbReference type="ChEBI" id="CHEBI:43474"/>
        <dbReference type="ChEBI" id="CHEBI:456216"/>
        <dbReference type="EC" id="7.2.2.12"/>
    </reaction>
</comment>
<dbReference type="GO" id="GO:0016887">
    <property type="term" value="F:ATP hydrolysis activity"/>
    <property type="evidence" value="ECO:0007669"/>
    <property type="project" value="InterPro"/>
</dbReference>
<dbReference type="Pfam" id="PF00122">
    <property type="entry name" value="E1-E2_ATPase"/>
    <property type="match status" value="1"/>
</dbReference>
<evidence type="ECO:0000256" key="3">
    <source>
        <dbReference type="ARBA" id="ARBA00022475"/>
    </source>
</evidence>
<dbReference type="Gene3D" id="3.40.50.1000">
    <property type="entry name" value="HAD superfamily/HAD-like"/>
    <property type="match status" value="1"/>
</dbReference>
<gene>
    <name evidence="15" type="primary">zosA</name>
    <name evidence="15" type="ORF">KS4_02750</name>
</gene>
<dbReference type="NCBIfam" id="TIGR01525">
    <property type="entry name" value="ATPase-IB_hvy"/>
    <property type="match status" value="1"/>
</dbReference>
<dbReference type="PROSITE" id="PS50846">
    <property type="entry name" value="HMA_2"/>
    <property type="match status" value="1"/>
</dbReference>
<comment type="similarity">
    <text evidence="2 13">Belongs to the cation transport ATPase (P-type) (TC 3.A.3) family. Type IB subfamily.</text>
</comment>
<dbReference type="InterPro" id="IPR036163">
    <property type="entry name" value="HMA_dom_sf"/>
</dbReference>
<evidence type="ECO:0000313" key="16">
    <source>
        <dbReference type="Proteomes" id="UP000317369"/>
    </source>
</evidence>
<evidence type="ECO:0000256" key="10">
    <source>
        <dbReference type="ARBA" id="ARBA00023136"/>
    </source>
</evidence>
<dbReference type="InterPro" id="IPR059000">
    <property type="entry name" value="ATPase_P-type_domA"/>
</dbReference>
<evidence type="ECO:0000256" key="2">
    <source>
        <dbReference type="ARBA" id="ARBA00006024"/>
    </source>
</evidence>
<dbReference type="GO" id="GO:0016463">
    <property type="term" value="F:P-type zinc transporter activity"/>
    <property type="evidence" value="ECO:0007669"/>
    <property type="project" value="UniProtKB-EC"/>
</dbReference>
<dbReference type="PANTHER" id="PTHR48085:SF5">
    <property type="entry name" value="CADMIUM_ZINC-TRANSPORTING ATPASE HMA4-RELATED"/>
    <property type="match status" value="1"/>
</dbReference>
<dbReference type="PROSITE" id="PS00154">
    <property type="entry name" value="ATPASE_E1_E2"/>
    <property type="match status" value="1"/>
</dbReference>
<keyword evidence="5 13" id="KW-0479">Metal-binding</keyword>
<dbReference type="RefSeq" id="WP_145073492.1">
    <property type="nucleotide sequence ID" value="NZ_CP036425.1"/>
</dbReference>
<evidence type="ECO:0000313" key="15">
    <source>
        <dbReference type="EMBL" id="QDU32244.1"/>
    </source>
</evidence>
<evidence type="ECO:0000256" key="4">
    <source>
        <dbReference type="ARBA" id="ARBA00022692"/>
    </source>
</evidence>
<dbReference type="SFLD" id="SFLDG00002">
    <property type="entry name" value="C1.7:_P-type_atpase_like"/>
    <property type="match status" value="1"/>
</dbReference>
<dbReference type="AlphaFoldDB" id="A0A517YPT5"/>
<feature type="domain" description="HMA" evidence="14">
    <location>
        <begin position="77"/>
        <end position="142"/>
    </location>
</feature>
<evidence type="ECO:0000259" key="14">
    <source>
        <dbReference type="PROSITE" id="PS50846"/>
    </source>
</evidence>
<feature type="transmembrane region" description="Helical" evidence="13">
    <location>
        <begin position="191"/>
        <end position="209"/>
    </location>
</feature>
<evidence type="ECO:0000256" key="11">
    <source>
        <dbReference type="ARBA" id="ARBA00039097"/>
    </source>
</evidence>
<dbReference type="InterPro" id="IPR044492">
    <property type="entry name" value="P_typ_ATPase_HD_dom"/>
</dbReference>
<dbReference type="GO" id="GO:0005886">
    <property type="term" value="C:plasma membrane"/>
    <property type="evidence" value="ECO:0007669"/>
    <property type="project" value="UniProtKB-SubCell"/>
</dbReference>
<evidence type="ECO:0000256" key="13">
    <source>
        <dbReference type="RuleBase" id="RU362081"/>
    </source>
</evidence>
<name>A0A517YPT5_9BACT</name>
<dbReference type="Pfam" id="PF00702">
    <property type="entry name" value="Hydrolase"/>
    <property type="match status" value="1"/>
</dbReference>
<dbReference type="EC" id="7.2.2.12" evidence="11"/>
<keyword evidence="3 13" id="KW-1003">Cell membrane</keyword>
<dbReference type="Gene3D" id="3.30.70.100">
    <property type="match status" value="1"/>
</dbReference>
<keyword evidence="16" id="KW-1185">Reference proteome</keyword>
<keyword evidence="10 13" id="KW-0472">Membrane</keyword>
<feature type="transmembrane region" description="Helical" evidence="13">
    <location>
        <begin position="449"/>
        <end position="474"/>
    </location>
</feature>
<dbReference type="Proteomes" id="UP000317369">
    <property type="component" value="Chromosome"/>
</dbReference>
<organism evidence="15 16">
    <name type="scientific">Poriferisphaera corsica</name>
    <dbReference type="NCBI Taxonomy" id="2528020"/>
    <lineage>
        <taxon>Bacteria</taxon>
        <taxon>Pseudomonadati</taxon>
        <taxon>Planctomycetota</taxon>
        <taxon>Phycisphaerae</taxon>
        <taxon>Phycisphaerales</taxon>
        <taxon>Phycisphaeraceae</taxon>
        <taxon>Poriferisphaera</taxon>
    </lineage>
</organism>
<dbReference type="PRINTS" id="PR00119">
    <property type="entry name" value="CATATPASE"/>
</dbReference>
<evidence type="ECO:0000256" key="5">
    <source>
        <dbReference type="ARBA" id="ARBA00022723"/>
    </source>
</evidence>
<dbReference type="SFLD" id="SFLDS00003">
    <property type="entry name" value="Haloacid_Dehalogenase"/>
    <property type="match status" value="1"/>
</dbReference>
<dbReference type="NCBIfam" id="TIGR01494">
    <property type="entry name" value="ATPase_P-type"/>
    <property type="match status" value="1"/>
</dbReference>
<keyword evidence="7 13" id="KW-0067">ATP-binding</keyword>
<dbReference type="GO" id="GO:0005524">
    <property type="term" value="F:ATP binding"/>
    <property type="evidence" value="ECO:0007669"/>
    <property type="project" value="UniProtKB-UniRule"/>
</dbReference>
<keyword evidence="8" id="KW-1278">Translocase</keyword>
<dbReference type="Gene3D" id="3.40.1110.10">
    <property type="entry name" value="Calcium-transporting ATPase, cytoplasmic domain N"/>
    <property type="match status" value="1"/>
</dbReference>
<dbReference type="SUPFAM" id="SSF81653">
    <property type="entry name" value="Calcium ATPase, transduction domain A"/>
    <property type="match status" value="1"/>
</dbReference>
<keyword evidence="15" id="KW-0378">Hydrolase</keyword>
<keyword evidence="4 13" id="KW-0812">Transmembrane</keyword>
<proteinExistence type="inferred from homology"/>
<dbReference type="Gene3D" id="2.70.150.10">
    <property type="entry name" value="Calcium-transporting ATPase, cytoplasmic transduction domain A"/>
    <property type="match status" value="1"/>
</dbReference>
<protein>
    <recommendedName>
        <fullName evidence="11">P-type Zn(2+) transporter</fullName>
        <ecNumber evidence="11">7.2.2.12</ecNumber>
    </recommendedName>
</protein>
<dbReference type="EMBL" id="CP036425">
    <property type="protein sequence ID" value="QDU32244.1"/>
    <property type="molecule type" value="Genomic_DNA"/>
</dbReference>
<dbReference type="PANTHER" id="PTHR48085">
    <property type="entry name" value="CADMIUM/ZINC-TRANSPORTING ATPASE HMA2-RELATED"/>
    <property type="match status" value="1"/>
</dbReference>
<dbReference type="GO" id="GO:0046872">
    <property type="term" value="F:metal ion binding"/>
    <property type="evidence" value="ECO:0007669"/>
    <property type="project" value="UniProtKB-KW"/>
</dbReference>
<dbReference type="KEGG" id="pcor:KS4_02750"/>
<dbReference type="InterPro" id="IPR036412">
    <property type="entry name" value="HAD-like_sf"/>
</dbReference>
<evidence type="ECO:0000256" key="12">
    <source>
        <dbReference type="ARBA" id="ARBA00047308"/>
    </source>
</evidence>
<dbReference type="SUPFAM" id="SSF55008">
    <property type="entry name" value="HMA, heavy metal-associated domain"/>
    <property type="match status" value="1"/>
</dbReference>
<evidence type="ECO:0000256" key="8">
    <source>
        <dbReference type="ARBA" id="ARBA00022967"/>
    </source>
</evidence>
<sequence length="827" mass="88630">MHTVSLTVQDCTPGQSNQCQGCISQRLDLQPGVTSYRFTNQNDALSVAVTYDPRVLTLAELARQLRCSHAHLDPNIAQMVIKLKGMHNPRCERTIESTINALSGVYATASYPSSSLRLEFDRLQCPLPEIIRRLDLLGYSPVFPAPVDLHTTSQSLGITQKQVEQLPKQTEKYTANKQSNIWNWLRTHPDILLVSISALSFLIGFLIFVLGGSDVWRITFLAIAAITASTQTAPEAVQSIRQFKLDVDVLMFVAATGAASLGHYEEGAFLLFLFGLGAAGEHLALSRARSAINALSTVTPDTADLIHSDGSITTVPVSNLKIGDQVLVKPYARIPSDGEILQGASEVDQATITGEAQPVAKHIGDSVFAGTMNTTNALTLNITKTASESTIARILKLVEEAQTTKSKTQLFTDRIEAVYVPIVFLATILLVVLVPLLTTKSWGLSFLHAMAFLTAASPCALAIGTPAAILCAIARSAKIGVLIKGGIHLEQLAHIKAIAFDKTGTLTTGQPQLLDIVMADQDNEPTELLKLAASVESSISHPLAQAIKRAAEQKKIQLESVLELTQTAGQGASALVKGQRITVGKLPTGIDLSEDLNEHANQLEQQGLTVIYITRNQNHVLGFLSLQDTLRSNAQRTIQQLNDIGITHTSLLTGDHVEAATRLNSLGLSNIHADLLPEDKLNLIDELTKQYKHVAMVGDGVNDAPALAHASIGIAMGAAGSDVALETADIVLPGSNLSRIPNAIQLARRSRKIIIQNLVFALAVIAIVSPLAAIGFANLAVAVFLHEGSTVLVTLNALRLLRFNPDPLPAIDSPHQPAIEQPTLVNA</sequence>
<reference evidence="15 16" key="1">
    <citation type="submission" date="2019-02" db="EMBL/GenBank/DDBJ databases">
        <title>Deep-cultivation of Planctomycetes and their phenomic and genomic characterization uncovers novel biology.</title>
        <authorList>
            <person name="Wiegand S."/>
            <person name="Jogler M."/>
            <person name="Boedeker C."/>
            <person name="Pinto D."/>
            <person name="Vollmers J."/>
            <person name="Rivas-Marin E."/>
            <person name="Kohn T."/>
            <person name="Peeters S.H."/>
            <person name="Heuer A."/>
            <person name="Rast P."/>
            <person name="Oberbeckmann S."/>
            <person name="Bunk B."/>
            <person name="Jeske O."/>
            <person name="Meyerdierks A."/>
            <person name="Storesund J.E."/>
            <person name="Kallscheuer N."/>
            <person name="Luecker S."/>
            <person name="Lage O.M."/>
            <person name="Pohl T."/>
            <person name="Merkel B.J."/>
            <person name="Hornburger P."/>
            <person name="Mueller R.-W."/>
            <person name="Bruemmer F."/>
            <person name="Labrenz M."/>
            <person name="Spormann A.M."/>
            <person name="Op den Camp H."/>
            <person name="Overmann J."/>
            <person name="Amann R."/>
            <person name="Jetten M.S.M."/>
            <person name="Mascher T."/>
            <person name="Medema M.H."/>
            <person name="Devos D.P."/>
            <person name="Kaster A.-K."/>
            <person name="Ovreas L."/>
            <person name="Rohde M."/>
            <person name="Galperin M.Y."/>
            <person name="Jogler C."/>
        </authorList>
    </citation>
    <scope>NUCLEOTIDE SEQUENCE [LARGE SCALE GENOMIC DNA]</scope>
    <source>
        <strain evidence="15 16">KS4</strain>
    </source>
</reference>
<keyword evidence="9 13" id="KW-1133">Transmembrane helix</keyword>
<dbReference type="FunFam" id="2.70.150.10:FF:000020">
    <property type="entry name" value="Copper-exporting P-type ATPase A"/>
    <property type="match status" value="1"/>
</dbReference>
<dbReference type="GO" id="GO:0060003">
    <property type="term" value="P:copper ion export"/>
    <property type="evidence" value="ECO:0007669"/>
    <property type="project" value="UniProtKB-ARBA"/>
</dbReference>
<evidence type="ECO:0000256" key="9">
    <source>
        <dbReference type="ARBA" id="ARBA00022989"/>
    </source>
</evidence>
<evidence type="ECO:0000256" key="6">
    <source>
        <dbReference type="ARBA" id="ARBA00022741"/>
    </source>
</evidence>
<dbReference type="SUPFAM" id="SSF56784">
    <property type="entry name" value="HAD-like"/>
    <property type="match status" value="1"/>
</dbReference>
<evidence type="ECO:0000256" key="1">
    <source>
        <dbReference type="ARBA" id="ARBA00004651"/>
    </source>
</evidence>
<dbReference type="PRINTS" id="PR00120">
    <property type="entry name" value="HATPASE"/>
</dbReference>
<comment type="subcellular location">
    <subcellularLocation>
        <location evidence="1">Cell membrane</location>
        <topology evidence="1">Multi-pass membrane protein</topology>
    </subcellularLocation>
</comment>
<accession>A0A517YPT5</accession>
<keyword evidence="6 13" id="KW-0547">Nucleotide-binding</keyword>
<dbReference type="InterPro" id="IPR006121">
    <property type="entry name" value="HMA_dom"/>
</dbReference>
<feature type="transmembrane region" description="Helical" evidence="13">
    <location>
        <begin position="417"/>
        <end position="437"/>
    </location>
</feature>
<dbReference type="OrthoDB" id="211392at2"/>
<dbReference type="InterPro" id="IPR027256">
    <property type="entry name" value="P-typ_ATPase_IB"/>
</dbReference>
<dbReference type="SFLD" id="SFLDF00027">
    <property type="entry name" value="p-type_atpase"/>
    <property type="match status" value="1"/>
</dbReference>
<dbReference type="InterPro" id="IPR018303">
    <property type="entry name" value="ATPase_P-typ_P_site"/>
</dbReference>
<dbReference type="InterPro" id="IPR023299">
    <property type="entry name" value="ATPase_P-typ_cyto_dom_N"/>
</dbReference>
<dbReference type="InterPro" id="IPR001757">
    <property type="entry name" value="P_typ_ATPase"/>
</dbReference>
<dbReference type="InterPro" id="IPR023214">
    <property type="entry name" value="HAD_sf"/>
</dbReference>
<feature type="transmembrane region" description="Helical" evidence="13">
    <location>
        <begin position="758"/>
        <end position="785"/>
    </location>
</feature>
<dbReference type="InterPro" id="IPR051014">
    <property type="entry name" value="Cation_Transport_ATPase_IB"/>
</dbReference>
<evidence type="ECO:0000256" key="7">
    <source>
        <dbReference type="ARBA" id="ARBA00022840"/>
    </source>
</evidence>
<dbReference type="InterPro" id="IPR008250">
    <property type="entry name" value="ATPase_P-typ_transduc_dom_A_sf"/>
</dbReference>